<gene>
    <name evidence="2" type="ORF">GRX66_15965</name>
</gene>
<dbReference type="AlphaFoldDB" id="A0A6B0ST85"/>
<dbReference type="Pfam" id="PF07992">
    <property type="entry name" value="Pyr_redox_2"/>
    <property type="match status" value="1"/>
</dbReference>
<keyword evidence="3" id="KW-1185">Reference proteome</keyword>
<dbReference type="RefSeq" id="WP_159527418.1">
    <property type="nucleotide sequence ID" value="NZ_WUUU01000186.1"/>
</dbReference>
<dbReference type="PRINTS" id="PR00368">
    <property type="entry name" value="FADPNR"/>
</dbReference>
<dbReference type="PANTHER" id="PTHR43755">
    <property type="match status" value="1"/>
</dbReference>
<accession>A0A6B0ST85</accession>
<dbReference type="EMBL" id="WUUU01000186">
    <property type="protein sequence ID" value="MXR22020.1"/>
    <property type="molecule type" value="Genomic_DNA"/>
</dbReference>
<protein>
    <submittedName>
        <fullName evidence="2">FAD-dependent oxidoreductase</fullName>
    </submittedName>
</protein>
<evidence type="ECO:0000313" key="2">
    <source>
        <dbReference type="EMBL" id="MXR22020.1"/>
    </source>
</evidence>
<dbReference type="OrthoDB" id="38899at2157"/>
<dbReference type="PANTHER" id="PTHR43755:SF1">
    <property type="entry name" value="FAD-DEPENDENT PYRIDINE NUCLEOTIDE-DISULPHIDE OXIDOREDUCTASE"/>
    <property type="match status" value="1"/>
</dbReference>
<evidence type="ECO:0000259" key="1">
    <source>
        <dbReference type="Pfam" id="PF07992"/>
    </source>
</evidence>
<evidence type="ECO:0000313" key="3">
    <source>
        <dbReference type="Proteomes" id="UP000471521"/>
    </source>
</evidence>
<reference evidence="2 3" key="1">
    <citation type="submission" date="2019-12" db="EMBL/GenBank/DDBJ databases">
        <title>Isolation and characterization of three novel carbon monoxide-oxidizing members of Halobacteria from salione crusts and soils.</title>
        <authorList>
            <person name="Myers M.R."/>
            <person name="King G.M."/>
        </authorList>
    </citation>
    <scope>NUCLEOTIDE SEQUENCE [LARGE SCALE GENOMIC DNA]</scope>
    <source>
        <strain evidence="2 3">PCN9</strain>
    </source>
</reference>
<dbReference type="SUPFAM" id="SSF51905">
    <property type="entry name" value="FAD/NAD(P)-binding domain"/>
    <property type="match status" value="2"/>
</dbReference>
<dbReference type="Gene3D" id="3.50.50.60">
    <property type="entry name" value="FAD/NAD(P)-binding domain"/>
    <property type="match status" value="2"/>
</dbReference>
<sequence>MTDHVVVVGGGTGGTVLANDLAERLEPELAAGDVRVTIVTDDPDHVYKPVWLYVPFGQREPADGRRPLTELVDDRVDVRIDRVTGIDTDAQRLESRDGVAPSEYDYLALATGSTLAPDEIPGLAEGGHDFYSESGSETLREELLSFTEGHLVLSVVGTPHMCPAAPLEFVFMADDWFRKRGLREDVDITYTYPIQRVHGNPHIAEWARPRMDDRDIAVETFFNAESVDPDGQTMATMEGDELDYDLLVAIPPHRGIDLIEEAGLGDRGWVDVDKETLEAEAAENVYALGDTADTGVPNAGSVAHYQAGVVGQRLASELRGRPATATYDGKTLCFIETGMDAASFVEFDYEHPPSPAPPSQKIHWAKLAYNESYWLTARGLL</sequence>
<dbReference type="InterPro" id="IPR036188">
    <property type="entry name" value="FAD/NAD-bd_sf"/>
</dbReference>
<proteinExistence type="predicted"/>
<feature type="domain" description="FAD/NAD(P)-binding" evidence="1">
    <location>
        <begin position="4"/>
        <end position="307"/>
    </location>
</feature>
<dbReference type="Proteomes" id="UP000471521">
    <property type="component" value="Unassembled WGS sequence"/>
</dbReference>
<organism evidence="2 3">
    <name type="scientific">Halobacterium bonnevillei</name>
    <dbReference type="NCBI Taxonomy" id="2692200"/>
    <lineage>
        <taxon>Archaea</taxon>
        <taxon>Methanobacteriati</taxon>
        <taxon>Methanobacteriota</taxon>
        <taxon>Stenosarchaea group</taxon>
        <taxon>Halobacteria</taxon>
        <taxon>Halobacteriales</taxon>
        <taxon>Halobacteriaceae</taxon>
        <taxon>Halobacterium</taxon>
    </lineage>
</organism>
<dbReference type="GO" id="GO:0016491">
    <property type="term" value="F:oxidoreductase activity"/>
    <property type="evidence" value="ECO:0007669"/>
    <property type="project" value="InterPro"/>
</dbReference>
<dbReference type="InterPro" id="IPR052541">
    <property type="entry name" value="SQRD"/>
</dbReference>
<comment type="caution">
    <text evidence="2">The sequence shown here is derived from an EMBL/GenBank/DDBJ whole genome shotgun (WGS) entry which is preliminary data.</text>
</comment>
<dbReference type="InterPro" id="IPR023753">
    <property type="entry name" value="FAD/NAD-binding_dom"/>
</dbReference>
<name>A0A6B0ST85_9EURY</name>